<feature type="transmembrane region" description="Helical" evidence="8">
    <location>
        <begin position="52"/>
        <end position="72"/>
    </location>
</feature>
<keyword evidence="5 8" id="KW-1133">Transmembrane helix</keyword>
<comment type="subcellular location">
    <subcellularLocation>
        <location evidence="1">Membrane</location>
        <topology evidence="1">Multi-pass membrane protein</topology>
    </subcellularLocation>
</comment>
<reference evidence="9" key="1">
    <citation type="journal article" date="2011" name="Science">
        <title>The Selaginella genome identifies genetic changes associated with the evolution of vascular plants.</title>
        <authorList>
            <person name="Banks J.A."/>
            <person name="Nishiyama T."/>
            <person name="Hasebe M."/>
            <person name="Bowman J.L."/>
            <person name="Gribskov M."/>
            <person name="dePamphilis C."/>
            <person name="Albert V.A."/>
            <person name="Aono N."/>
            <person name="Aoyama T."/>
            <person name="Ambrose B.A."/>
            <person name="Ashton N.W."/>
            <person name="Axtell M.J."/>
            <person name="Barker E."/>
            <person name="Barker M.S."/>
            <person name="Bennetzen J.L."/>
            <person name="Bonawitz N.D."/>
            <person name="Chapple C."/>
            <person name="Cheng C."/>
            <person name="Correa L.G."/>
            <person name="Dacre M."/>
            <person name="DeBarry J."/>
            <person name="Dreyer I."/>
            <person name="Elias M."/>
            <person name="Engstrom E.M."/>
            <person name="Estelle M."/>
            <person name="Feng L."/>
            <person name="Finet C."/>
            <person name="Floyd S.K."/>
            <person name="Frommer W.B."/>
            <person name="Fujita T."/>
            <person name="Gramzow L."/>
            <person name="Gutensohn M."/>
            <person name="Harholt J."/>
            <person name="Hattori M."/>
            <person name="Heyl A."/>
            <person name="Hirai T."/>
            <person name="Hiwatashi Y."/>
            <person name="Ishikawa M."/>
            <person name="Iwata M."/>
            <person name="Karol K.G."/>
            <person name="Koehler B."/>
            <person name="Kolukisaoglu U."/>
            <person name="Kubo M."/>
            <person name="Kurata T."/>
            <person name="Lalonde S."/>
            <person name="Li K."/>
            <person name="Li Y."/>
            <person name="Litt A."/>
            <person name="Lyons E."/>
            <person name="Manning G."/>
            <person name="Maruyama T."/>
            <person name="Michael T.P."/>
            <person name="Mikami K."/>
            <person name="Miyazaki S."/>
            <person name="Morinaga S."/>
            <person name="Murata T."/>
            <person name="Mueller-Roeber B."/>
            <person name="Nelson D.R."/>
            <person name="Obara M."/>
            <person name="Oguri Y."/>
            <person name="Olmstead R.G."/>
            <person name="Onodera N."/>
            <person name="Petersen B.L."/>
            <person name="Pils B."/>
            <person name="Prigge M."/>
            <person name="Rensing S.A."/>
            <person name="Riano-Pachon D.M."/>
            <person name="Roberts A.W."/>
            <person name="Sato Y."/>
            <person name="Scheller H.V."/>
            <person name="Schulz B."/>
            <person name="Schulz C."/>
            <person name="Shakirov E.V."/>
            <person name="Shibagaki N."/>
            <person name="Shinohara N."/>
            <person name="Shippen D.E."/>
            <person name="Soerensen I."/>
            <person name="Sotooka R."/>
            <person name="Sugimoto N."/>
            <person name="Sugita M."/>
            <person name="Sumikawa N."/>
            <person name="Tanurdzic M."/>
            <person name="Theissen G."/>
            <person name="Ulvskov P."/>
            <person name="Wakazuki S."/>
            <person name="Weng J.K."/>
            <person name="Willats W.W."/>
            <person name="Wipf D."/>
            <person name="Wolf P.G."/>
            <person name="Yang L."/>
            <person name="Zimmer A.D."/>
            <person name="Zhu Q."/>
            <person name="Mitros T."/>
            <person name="Hellsten U."/>
            <person name="Loque D."/>
            <person name="Otillar R."/>
            <person name="Salamov A."/>
            <person name="Schmutz J."/>
            <person name="Shapiro H."/>
            <person name="Lindquist E."/>
            <person name="Lucas S."/>
            <person name="Rokhsar D."/>
            <person name="Grigoriev I.V."/>
        </authorList>
    </citation>
    <scope>NUCLEOTIDE SEQUENCE [LARGE SCALE GENOMIC DNA]</scope>
</reference>
<evidence type="ECO:0000256" key="6">
    <source>
        <dbReference type="ARBA" id="ARBA00023136"/>
    </source>
</evidence>
<feature type="transmembrane region" description="Helical" evidence="8">
    <location>
        <begin position="555"/>
        <end position="579"/>
    </location>
</feature>
<keyword evidence="2" id="KW-0328">Glycosyltransferase</keyword>
<feature type="transmembrane region" description="Helical" evidence="8">
    <location>
        <begin position="395"/>
        <end position="417"/>
    </location>
</feature>
<keyword evidence="3 9" id="KW-0808">Transferase</keyword>
<keyword evidence="6 8" id="KW-0472">Membrane</keyword>
<dbReference type="STRING" id="88036.D8TBP1"/>
<dbReference type="GO" id="GO:0030244">
    <property type="term" value="P:cellulose biosynthetic process"/>
    <property type="evidence" value="ECO:0000318"/>
    <property type="project" value="GO_Central"/>
</dbReference>
<dbReference type="GO" id="GO:0016758">
    <property type="term" value="F:hexosyltransferase activity"/>
    <property type="evidence" value="ECO:0000318"/>
    <property type="project" value="GO_Central"/>
</dbReference>
<dbReference type="Pfam" id="PF13641">
    <property type="entry name" value="Glyco_tranf_2_3"/>
    <property type="match status" value="1"/>
</dbReference>
<feature type="transmembrane region" description="Helical" evidence="8">
    <location>
        <begin position="616"/>
        <end position="638"/>
    </location>
</feature>
<dbReference type="Gene3D" id="3.90.550.10">
    <property type="entry name" value="Spore Coat Polysaccharide Biosynthesis Protein SpsA, Chain A"/>
    <property type="match status" value="1"/>
</dbReference>
<dbReference type="GO" id="GO:0016020">
    <property type="term" value="C:membrane"/>
    <property type="evidence" value="ECO:0000318"/>
    <property type="project" value="GO_Central"/>
</dbReference>
<dbReference type="InterPro" id="IPR050321">
    <property type="entry name" value="Glycosyltr_2/OpgH_subfam"/>
</dbReference>
<dbReference type="KEGG" id="smo:SELMODRAFT_452940"/>
<evidence type="ECO:0000256" key="8">
    <source>
        <dbReference type="SAM" id="Phobius"/>
    </source>
</evidence>
<dbReference type="InterPro" id="IPR029044">
    <property type="entry name" value="Nucleotide-diphossugar_trans"/>
</dbReference>
<keyword evidence="4 8" id="KW-0812">Transmembrane</keyword>
<accession>D8TBP1</accession>
<feature type="transmembrane region" description="Helical" evidence="8">
    <location>
        <begin position="92"/>
        <end position="116"/>
    </location>
</feature>
<gene>
    <name evidence="9" type="primary">GT2A6</name>
    <name evidence="9" type="ORF">SELMODRAFT_452940</name>
</gene>
<proteinExistence type="predicted"/>
<feature type="transmembrane region" description="Helical" evidence="8">
    <location>
        <begin position="429"/>
        <end position="452"/>
    </location>
</feature>
<dbReference type="PANTHER" id="PTHR43867:SF2">
    <property type="entry name" value="CELLULOSE SYNTHASE CATALYTIC SUBUNIT A [UDP-FORMING]"/>
    <property type="match status" value="1"/>
</dbReference>
<dbReference type="Gramene" id="EFJ05960">
    <property type="protein sequence ID" value="EFJ05960"/>
    <property type="gene ID" value="SELMODRAFT_452940"/>
</dbReference>
<feature type="compositionally biased region" description="Low complexity" evidence="7">
    <location>
        <begin position="9"/>
        <end position="42"/>
    </location>
</feature>
<feature type="transmembrane region" description="Helical" evidence="8">
    <location>
        <begin position="525"/>
        <end position="543"/>
    </location>
</feature>
<dbReference type="AlphaFoldDB" id="D8TBP1"/>
<dbReference type="InParanoid" id="D8TBP1"/>
<sequence length="651" mass="74651">MSSIKDLELQQQQQETPPSDLSDPSDSHDSSSPSSSNSSSLHPIPTPHWGKLIWHTIICILVCAHIAAFANYLVYRIYVYSKHPGELARRPWLIVLTTCEVIYFASSVISAADLVLPPRIWRPRQSLSLNWEELPTVDIFLPCCKEPTDVPEDSIQAALAMDYPKHQFRVLVLDDGGDDELKRYCEELESACVKYLRRKKIPGVPHNFKCGNLNYGLEHSDAEFVVMMDADMILHPSFLKTLLPHIVKDPKVSFVQIPQSFYNLPVGDPLNDACGFGYERVMIHRDTFGAAPCVGTGAIFRRKHLDEIGGFQPMSITEDTMTAFKLFNQGFKSVYLNRKLQIGLTPWTFEGYIKQRQRWCQGAIQQFSATWREMLGPKSKLSLVLKVSFFWHTGYYFIAIVNLVMLLLFIVCLALHLDLMIGTSHEARRVIIQLAIFLIFWRLSWISVWLGLPQSIQSRNRDESHFWWMTPFFLQTIYKSIFSYSSTFTFTPTSSIDRVAAQAKFTKQPALIKFFLVKLKHVKVHIIYILLVLAVVAYRISWVAKQRGRNCSHDFYVIAMSFFLLSTCTHMLVPIVYILCPPSYKPGQRKGLLHYKEKVPHFVEGDHLPKWHWSAMFYEAIANVVVVIFWVAALVIAVTKADRQWCKTGAV</sequence>
<evidence type="ECO:0000256" key="1">
    <source>
        <dbReference type="ARBA" id="ARBA00004141"/>
    </source>
</evidence>
<evidence type="ECO:0000256" key="2">
    <source>
        <dbReference type="ARBA" id="ARBA00022676"/>
    </source>
</evidence>
<dbReference type="Proteomes" id="UP000001514">
    <property type="component" value="Unassembled WGS sequence"/>
</dbReference>
<dbReference type="SUPFAM" id="SSF53448">
    <property type="entry name" value="Nucleotide-diphospho-sugar transferases"/>
    <property type="match status" value="1"/>
</dbReference>
<evidence type="ECO:0000256" key="5">
    <source>
        <dbReference type="ARBA" id="ARBA00022989"/>
    </source>
</evidence>
<name>D8TBP1_SELML</name>
<protein>
    <submittedName>
        <fullName evidence="9">Glycosyltransferase, CAZy family GT2</fullName>
    </submittedName>
</protein>
<evidence type="ECO:0000256" key="4">
    <source>
        <dbReference type="ARBA" id="ARBA00022692"/>
    </source>
</evidence>
<dbReference type="HOGENOM" id="CLU_028082_0_0_1"/>
<evidence type="ECO:0000256" key="3">
    <source>
        <dbReference type="ARBA" id="ARBA00022679"/>
    </source>
</evidence>
<dbReference type="CDD" id="cd06421">
    <property type="entry name" value="CESA_CelA_like"/>
    <property type="match status" value="1"/>
</dbReference>
<dbReference type="PANTHER" id="PTHR43867">
    <property type="entry name" value="CELLULOSE SYNTHASE CATALYTIC SUBUNIT A [UDP-FORMING]"/>
    <property type="match status" value="1"/>
</dbReference>
<evidence type="ECO:0000313" key="9">
    <source>
        <dbReference type="EMBL" id="EFJ05960.1"/>
    </source>
</evidence>
<feature type="region of interest" description="Disordered" evidence="7">
    <location>
        <begin position="1"/>
        <end position="42"/>
    </location>
</feature>
<evidence type="ECO:0000256" key="7">
    <source>
        <dbReference type="SAM" id="MobiDB-lite"/>
    </source>
</evidence>
<organism evidence="10">
    <name type="scientific">Selaginella moellendorffii</name>
    <name type="common">Spikemoss</name>
    <dbReference type="NCBI Taxonomy" id="88036"/>
    <lineage>
        <taxon>Eukaryota</taxon>
        <taxon>Viridiplantae</taxon>
        <taxon>Streptophyta</taxon>
        <taxon>Embryophyta</taxon>
        <taxon>Tracheophyta</taxon>
        <taxon>Lycopodiopsida</taxon>
        <taxon>Selaginellales</taxon>
        <taxon>Selaginellaceae</taxon>
        <taxon>Selaginella</taxon>
    </lineage>
</organism>
<dbReference type="OMA" id="WRSASTF"/>
<dbReference type="EMBL" id="GL377711">
    <property type="protein sequence ID" value="EFJ05960.1"/>
    <property type="molecule type" value="Genomic_DNA"/>
</dbReference>
<dbReference type="eggNOG" id="ENOG502QVIM">
    <property type="taxonomic scope" value="Eukaryota"/>
</dbReference>
<keyword evidence="10" id="KW-1185">Reference proteome</keyword>
<evidence type="ECO:0000313" key="10">
    <source>
        <dbReference type="Proteomes" id="UP000001514"/>
    </source>
</evidence>